<feature type="transmembrane region" description="Helical" evidence="7">
    <location>
        <begin position="12"/>
        <end position="28"/>
    </location>
</feature>
<keyword evidence="4 7" id="KW-1133">Transmembrane helix</keyword>
<feature type="domain" description="Major facilitator superfamily associated" evidence="8">
    <location>
        <begin position="52"/>
        <end position="290"/>
    </location>
</feature>
<feature type="region of interest" description="Disordered" evidence="6">
    <location>
        <begin position="415"/>
        <end position="441"/>
    </location>
</feature>
<evidence type="ECO:0000256" key="2">
    <source>
        <dbReference type="ARBA" id="ARBA00005241"/>
    </source>
</evidence>
<dbReference type="EMBL" id="MRZV01000132">
    <property type="protein sequence ID" value="PIK57792.1"/>
    <property type="molecule type" value="Genomic_DNA"/>
</dbReference>
<feature type="transmembrane region" description="Helical" evidence="7">
    <location>
        <begin position="359"/>
        <end position="379"/>
    </location>
</feature>
<evidence type="ECO:0000313" key="9">
    <source>
        <dbReference type="EMBL" id="PIK57792.1"/>
    </source>
</evidence>
<evidence type="ECO:0000259" key="8">
    <source>
        <dbReference type="Pfam" id="PF12832"/>
    </source>
</evidence>
<dbReference type="InterPro" id="IPR036259">
    <property type="entry name" value="MFS_trans_sf"/>
</dbReference>
<evidence type="ECO:0000256" key="7">
    <source>
        <dbReference type="SAM" id="Phobius"/>
    </source>
</evidence>
<proteinExistence type="inferred from homology"/>
<dbReference type="InterPro" id="IPR051717">
    <property type="entry name" value="MFS_MFSD6"/>
</dbReference>
<evidence type="ECO:0000256" key="1">
    <source>
        <dbReference type="ARBA" id="ARBA00004141"/>
    </source>
</evidence>
<evidence type="ECO:0000256" key="5">
    <source>
        <dbReference type="ARBA" id="ARBA00023136"/>
    </source>
</evidence>
<feature type="transmembrane region" description="Helical" evidence="7">
    <location>
        <begin position="56"/>
        <end position="79"/>
    </location>
</feature>
<feature type="transmembrane region" description="Helical" evidence="7">
    <location>
        <begin position="114"/>
        <end position="133"/>
    </location>
</feature>
<dbReference type="PANTHER" id="PTHR16172">
    <property type="entry name" value="MAJOR FACILITATOR SUPERFAMILY DOMAIN-CONTAINING PROTEIN 6-LIKE"/>
    <property type="match status" value="1"/>
</dbReference>
<dbReference type="GO" id="GO:0016020">
    <property type="term" value="C:membrane"/>
    <property type="evidence" value="ECO:0007669"/>
    <property type="project" value="UniProtKB-SubCell"/>
</dbReference>
<comment type="similarity">
    <text evidence="2">Belongs to the major facilitator superfamily. MFSD6 family.</text>
</comment>
<feature type="transmembrane region" description="Helical" evidence="7">
    <location>
        <begin position="327"/>
        <end position="347"/>
    </location>
</feature>
<evidence type="ECO:0000256" key="6">
    <source>
        <dbReference type="SAM" id="MobiDB-lite"/>
    </source>
</evidence>
<dbReference type="SUPFAM" id="SSF103473">
    <property type="entry name" value="MFS general substrate transporter"/>
    <property type="match status" value="1"/>
</dbReference>
<dbReference type="Pfam" id="PF12832">
    <property type="entry name" value="MFS_1_like"/>
    <property type="match status" value="1"/>
</dbReference>
<comment type="caution">
    <text evidence="9">The sequence shown here is derived from an EMBL/GenBank/DDBJ whole genome shotgun (WGS) entry which is preliminary data.</text>
</comment>
<feature type="transmembrane region" description="Helical" evidence="7">
    <location>
        <begin position="243"/>
        <end position="263"/>
    </location>
</feature>
<evidence type="ECO:0000256" key="3">
    <source>
        <dbReference type="ARBA" id="ARBA00022692"/>
    </source>
</evidence>
<dbReference type="OrthoDB" id="515887at2759"/>
<keyword evidence="5 7" id="KW-0472">Membrane</keyword>
<name>A0A2G8LC16_STIJA</name>
<sequence length="441" mass="48650">MHSGGEDNATIRIIYIVNCFCSTFAIYIDENGVEVAERARCKPKVNRSFLPVKATYLFYIGALVTLFPVIPVYLSYLGLSPSQIGLIRGAEPFLDFFVSPVWGSVADKFSMHKTLVLINVCGVGGAYFSTIFVPGSGEFNSSVPDGAGSTDTLEESSSDHWTRTRGTFTFCLILIACGQMFNAGVVPLMDANTEEMTKHHKGSSYGRQRLWGSMGGMIFSVSAGAIMDLYSDHPFFLHEYSPAYVIFFFFIILTSSLFGILTLPRTHHPRQCSETQEGFLRIHASKQIIWKIGHENAFLLVLAAYAIRFLAYSFLWNPWWILPVELLHGFCFGILWPNVTAFCNAVAPPGMAATMQSLAFALTAGLSEGIGTILGGLFYERYGARNLFRTMAAACLCILIAYKIFCCFFEPIKPGSGGKPTETSNEPAVREAEEGQNQPQN</sequence>
<keyword evidence="3 7" id="KW-0812">Transmembrane</keyword>
<protein>
    <submittedName>
        <fullName evidence="9">Putative major facilitator superfamily domain-containing protein 6-B</fullName>
    </submittedName>
</protein>
<evidence type="ECO:0000313" key="10">
    <source>
        <dbReference type="Proteomes" id="UP000230750"/>
    </source>
</evidence>
<organism evidence="9 10">
    <name type="scientific">Stichopus japonicus</name>
    <name type="common">Sea cucumber</name>
    <dbReference type="NCBI Taxonomy" id="307972"/>
    <lineage>
        <taxon>Eukaryota</taxon>
        <taxon>Metazoa</taxon>
        <taxon>Echinodermata</taxon>
        <taxon>Eleutherozoa</taxon>
        <taxon>Echinozoa</taxon>
        <taxon>Holothuroidea</taxon>
        <taxon>Aspidochirotacea</taxon>
        <taxon>Aspidochirotida</taxon>
        <taxon>Stichopodidae</taxon>
        <taxon>Apostichopus</taxon>
    </lineage>
</organism>
<reference evidence="9 10" key="1">
    <citation type="journal article" date="2017" name="PLoS Biol.">
        <title>The sea cucumber genome provides insights into morphological evolution and visceral regeneration.</title>
        <authorList>
            <person name="Zhang X."/>
            <person name="Sun L."/>
            <person name="Yuan J."/>
            <person name="Sun Y."/>
            <person name="Gao Y."/>
            <person name="Zhang L."/>
            <person name="Li S."/>
            <person name="Dai H."/>
            <person name="Hamel J.F."/>
            <person name="Liu C."/>
            <person name="Yu Y."/>
            <person name="Liu S."/>
            <person name="Lin W."/>
            <person name="Guo K."/>
            <person name="Jin S."/>
            <person name="Xu P."/>
            <person name="Storey K.B."/>
            <person name="Huan P."/>
            <person name="Zhang T."/>
            <person name="Zhou Y."/>
            <person name="Zhang J."/>
            <person name="Lin C."/>
            <person name="Li X."/>
            <person name="Xing L."/>
            <person name="Huo D."/>
            <person name="Sun M."/>
            <person name="Wang L."/>
            <person name="Mercier A."/>
            <person name="Li F."/>
            <person name="Yang H."/>
            <person name="Xiang J."/>
        </authorList>
    </citation>
    <scope>NUCLEOTIDE SEQUENCE [LARGE SCALE GENOMIC DNA]</scope>
    <source>
        <strain evidence="9">Shaxun</strain>
        <tissue evidence="9">Muscle</tissue>
    </source>
</reference>
<feature type="transmembrane region" description="Helical" evidence="7">
    <location>
        <begin position="167"/>
        <end position="189"/>
    </location>
</feature>
<dbReference type="Pfam" id="PF07690">
    <property type="entry name" value="MFS_1"/>
    <property type="match status" value="1"/>
</dbReference>
<dbReference type="InterPro" id="IPR011701">
    <property type="entry name" value="MFS"/>
</dbReference>
<comment type="subcellular location">
    <subcellularLocation>
        <location evidence="1">Membrane</location>
        <topology evidence="1">Multi-pass membrane protein</topology>
    </subcellularLocation>
</comment>
<dbReference type="Proteomes" id="UP000230750">
    <property type="component" value="Unassembled WGS sequence"/>
</dbReference>
<keyword evidence="10" id="KW-1185">Reference proteome</keyword>
<dbReference type="STRING" id="307972.A0A2G8LC16"/>
<feature type="transmembrane region" description="Helical" evidence="7">
    <location>
        <begin position="210"/>
        <end position="231"/>
    </location>
</feature>
<feature type="transmembrane region" description="Helical" evidence="7">
    <location>
        <begin position="296"/>
        <end position="315"/>
    </location>
</feature>
<dbReference type="AlphaFoldDB" id="A0A2G8LC16"/>
<gene>
    <name evidence="9" type="ORF">BSL78_05318</name>
</gene>
<dbReference type="Gene3D" id="1.20.1250.20">
    <property type="entry name" value="MFS general substrate transporter like domains"/>
    <property type="match status" value="2"/>
</dbReference>
<dbReference type="InterPro" id="IPR024989">
    <property type="entry name" value="MFS_assoc_dom"/>
</dbReference>
<evidence type="ECO:0000256" key="4">
    <source>
        <dbReference type="ARBA" id="ARBA00022989"/>
    </source>
</evidence>
<dbReference type="PANTHER" id="PTHR16172:SF42">
    <property type="entry name" value="MAJOR FACILITATOR SUPERFAMILY (MFS) PROFILE DOMAIN-CONTAINING PROTEIN"/>
    <property type="match status" value="1"/>
</dbReference>
<feature type="transmembrane region" description="Helical" evidence="7">
    <location>
        <begin position="391"/>
        <end position="409"/>
    </location>
</feature>
<accession>A0A2G8LC16</accession>